<proteinExistence type="predicted"/>
<dbReference type="EMBL" id="JAACXV010013771">
    <property type="protein sequence ID" value="KAF7272388.1"/>
    <property type="molecule type" value="Genomic_DNA"/>
</dbReference>
<keyword evidence="2" id="KW-1185">Reference proteome</keyword>
<dbReference type="OrthoDB" id="6783999at2759"/>
<dbReference type="GO" id="GO:0005549">
    <property type="term" value="F:odorant binding"/>
    <property type="evidence" value="ECO:0007669"/>
    <property type="project" value="InterPro"/>
</dbReference>
<dbReference type="Pfam" id="PF01395">
    <property type="entry name" value="PBP_GOBP"/>
    <property type="match status" value="1"/>
</dbReference>
<dbReference type="InterPro" id="IPR036728">
    <property type="entry name" value="PBP_GOBP_sf"/>
</dbReference>
<protein>
    <submittedName>
        <fullName evidence="1">Uncharacterized protein</fullName>
    </submittedName>
</protein>
<evidence type="ECO:0000313" key="2">
    <source>
        <dbReference type="Proteomes" id="UP000625711"/>
    </source>
</evidence>
<dbReference type="Gene3D" id="1.10.238.20">
    <property type="entry name" value="Pheromone/general odorant binding protein domain"/>
    <property type="match status" value="1"/>
</dbReference>
<dbReference type="SMART" id="SM00708">
    <property type="entry name" value="PhBP"/>
    <property type="match status" value="1"/>
</dbReference>
<evidence type="ECO:0000313" key="1">
    <source>
        <dbReference type="EMBL" id="KAF7272388.1"/>
    </source>
</evidence>
<accession>A0A834I540</accession>
<reference evidence="1" key="1">
    <citation type="submission" date="2020-08" db="EMBL/GenBank/DDBJ databases">
        <title>Genome sequencing and assembly of the red palm weevil Rhynchophorus ferrugineus.</title>
        <authorList>
            <person name="Dias G.B."/>
            <person name="Bergman C.M."/>
            <person name="Manee M."/>
        </authorList>
    </citation>
    <scope>NUCLEOTIDE SEQUENCE</scope>
    <source>
        <strain evidence="1">AA-2017</strain>
        <tissue evidence="1">Whole larva</tissue>
    </source>
</reference>
<dbReference type="Proteomes" id="UP000625711">
    <property type="component" value="Unassembled WGS sequence"/>
</dbReference>
<dbReference type="AlphaFoldDB" id="A0A834I540"/>
<dbReference type="InterPro" id="IPR006170">
    <property type="entry name" value="PBP/GOBP"/>
</dbReference>
<dbReference type="CDD" id="cd23992">
    <property type="entry name" value="PBP_GOBP"/>
    <property type="match status" value="1"/>
</dbReference>
<name>A0A834I540_RHYFE</name>
<sequence length="121" mass="14181">MAEEFENRYFQAHEQCQSNPETCMDEKEFRCIKRRENGVLTANFTRHAACMFKRLGFLSDEGQLQKDTMGQVIAWNYKDPKKVMAILNECYSNKATKEETSLGVFHCFRKNGVRLTNIEQK</sequence>
<gene>
    <name evidence="1" type="ORF">GWI33_014815</name>
</gene>
<comment type="caution">
    <text evidence="1">The sequence shown here is derived from an EMBL/GenBank/DDBJ whole genome shotgun (WGS) entry which is preliminary data.</text>
</comment>
<dbReference type="SUPFAM" id="SSF47565">
    <property type="entry name" value="Insect pheromone/odorant-binding proteins"/>
    <property type="match status" value="1"/>
</dbReference>
<organism evidence="1 2">
    <name type="scientific">Rhynchophorus ferrugineus</name>
    <name type="common">Red palm weevil</name>
    <name type="synonym">Curculio ferrugineus</name>
    <dbReference type="NCBI Taxonomy" id="354439"/>
    <lineage>
        <taxon>Eukaryota</taxon>
        <taxon>Metazoa</taxon>
        <taxon>Ecdysozoa</taxon>
        <taxon>Arthropoda</taxon>
        <taxon>Hexapoda</taxon>
        <taxon>Insecta</taxon>
        <taxon>Pterygota</taxon>
        <taxon>Neoptera</taxon>
        <taxon>Endopterygota</taxon>
        <taxon>Coleoptera</taxon>
        <taxon>Polyphaga</taxon>
        <taxon>Cucujiformia</taxon>
        <taxon>Curculionidae</taxon>
        <taxon>Dryophthorinae</taxon>
        <taxon>Rhynchophorus</taxon>
    </lineage>
</organism>